<gene>
    <name evidence="1" type="ORF">E1263_34155</name>
</gene>
<name>A0A4R4YSE5_9ACTN</name>
<evidence type="ECO:0000313" key="2">
    <source>
        <dbReference type="Proteomes" id="UP000295124"/>
    </source>
</evidence>
<dbReference type="EMBL" id="SMKX01000148">
    <property type="protein sequence ID" value="TDD47590.1"/>
    <property type="molecule type" value="Genomic_DNA"/>
</dbReference>
<evidence type="ECO:0000313" key="1">
    <source>
        <dbReference type="EMBL" id="TDD47590.1"/>
    </source>
</evidence>
<organism evidence="1 2">
    <name type="scientific">Kribbella antibiotica</name>
    <dbReference type="NCBI Taxonomy" id="190195"/>
    <lineage>
        <taxon>Bacteria</taxon>
        <taxon>Bacillati</taxon>
        <taxon>Actinomycetota</taxon>
        <taxon>Actinomycetes</taxon>
        <taxon>Propionibacteriales</taxon>
        <taxon>Kribbellaceae</taxon>
        <taxon>Kribbella</taxon>
    </lineage>
</organism>
<dbReference type="AlphaFoldDB" id="A0A4R4YSE5"/>
<keyword evidence="2" id="KW-1185">Reference proteome</keyword>
<protein>
    <recommendedName>
        <fullName evidence="3">HEAT repeat domain-containing protein</fullName>
    </recommendedName>
</protein>
<accession>A0A4R4YSE5</accession>
<comment type="caution">
    <text evidence="1">The sequence shown here is derived from an EMBL/GenBank/DDBJ whole genome shotgun (WGS) entry which is preliminary data.</text>
</comment>
<proteinExistence type="predicted"/>
<evidence type="ECO:0008006" key="3">
    <source>
        <dbReference type="Google" id="ProtNLM"/>
    </source>
</evidence>
<dbReference type="RefSeq" id="WP_132175039.1">
    <property type="nucleotide sequence ID" value="NZ_SMKX01000148.1"/>
</dbReference>
<dbReference type="Proteomes" id="UP000295124">
    <property type="component" value="Unassembled WGS sequence"/>
</dbReference>
<sequence length="67" mass="7726">MASKFERAMRLMRKHDPQLQEDGYHLLLPHAAEHLPELIDAYEAETEDPGLKGWLLELIEVARAEDS</sequence>
<reference evidence="1 2" key="1">
    <citation type="submission" date="2019-03" db="EMBL/GenBank/DDBJ databases">
        <title>Draft genome sequences of novel Actinobacteria.</title>
        <authorList>
            <person name="Sahin N."/>
            <person name="Ay H."/>
            <person name="Saygin H."/>
        </authorList>
    </citation>
    <scope>NUCLEOTIDE SEQUENCE [LARGE SCALE GENOMIC DNA]</scope>
    <source>
        <strain evidence="1 2">JCM 13523</strain>
    </source>
</reference>